<evidence type="ECO:0000256" key="5">
    <source>
        <dbReference type="ARBA" id="ARBA00030505"/>
    </source>
</evidence>
<name>A0A0M3IDX0_ASCLU</name>
<dbReference type="InterPro" id="IPR029014">
    <property type="entry name" value="NiFe-Hase_large"/>
</dbReference>
<protein>
    <recommendedName>
        <fullName evidence="5">Complex I-49kD</fullName>
    </recommendedName>
    <alternativeName>
        <fullName evidence="6">NADH-ubiquinone oxidoreductase 49 kDa subunit</fullName>
    </alternativeName>
</protein>
<evidence type="ECO:0000256" key="6">
    <source>
        <dbReference type="ARBA" id="ARBA00031562"/>
    </source>
</evidence>
<dbReference type="GO" id="GO:0051287">
    <property type="term" value="F:NAD binding"/>
    <property type="evidence" value="ECO:0007669"/>
    <property type="project" value="InterPro"/>
</dbReference>
<evidence type="ECO:0000256" key="1">
    <source>
        <dbReference type="ARBA" id="ARBA00005769"/>
    </source>
</evidence>
<keyword evidence="4 7" id="KW-0520">NAD</keyword>
<dbReference type="Gene3D" id="1.10.645.10">
    <property type="entry name" value="Cytochrome-c3 Hydrogenase, chain B"/>
    <property type="match status" value="1"/>
</dbReference>
<dbReference type="NCBIfam" id="NF004739">
    <property type="entry name" value="PRK06075.1"/>
    <property type="match status" value="1"/>
</dbReference>
<comment type="similarity">
    <text evidence="1 7">Belongs to the complex I 49 kDa subunit family.</text>
</comment>
<dbReference type="Proteomes" id="UP000036681">
    <property type="component" value="Unplaced"/>
</dbReference>
<dbReference type="PANTHER" id="PTHR11993:SF10">
    <property type="entry name" value="NADH DEHYDROGENASE [UBIQUINONE] IRON-SULFUR PROTEIN 2, MITOCHONDRIAL"/>
    <property type="match status" value="1"/>
</dbReference>
<evidence type="ECO:0000256" key="7">
    <source>
        <dbReference type="RuleBase" id="RU003685"/>
    </source>
</evidence>
<keyword evidence="2 7" id="KW-0813">Transport</keyword>
<evidence type="ECO:0000313" key="10">
    <source>
        <dbReference type="WBParaSite" id="ALUE_0001625101-mRNA-1"/>
    </source>
</evidence>
<keyword evidence="9" id="KW-1185">Reference proteome</keyword>
<accession>A0A0M3IDX0</accession>
<evidence type="ECO:0000259" key="8">
    <source>
        <dbReference type="Pfam" id="PF00346"/>
    </source>
</evidence>
<keyword evidence="3 7" id="KW-1278">Translocase</keyword>
<evidence type="ECO:0000256" key="4">
    <source>
        <dbReference type="ARBA" id="ARBA00023027"/>
    </source>
</evidence>
<reference evidence="10" key="1">
    <citation type="submission" date="2017-02" db="UniProtKB">
        <authorList>
            <consortium name="WormBaseParasite"/>
        </authorList>
    </citation>
    <scope>IDENTIFICATION</scope>
</reference>
<dbReference type="Pfam" id="PF00346">
    <property type="entry name" value="Complex1_49kDa"/>
    <property type="match status" value="1"/>
</dbReference>
<dbReference type="PROSITE" id="PS00535">
    <property type="entry name" value="COMPLEX1_49K"/>
    <property type="match status" value="1"/>
</dbReference>
<organism evidence="9 10">
    <name type="scientific">Ascaris lumbricoides</name>
    <name type="common">Giant roundworm</name>
    <dbReference type="NCBI Taxonomy" id="6252"/>
    <lineage>
        <taxon>Eukaryota</taxon>
        <taxon>Metazoa</taxon>
        <taxon>Ecdysozoa</taxon>
        <taxon>Nematoda</taxon>
        <taxon>Chromadorea</taxon>
        <taxon>Rhabditida</taxon>
        <taxon>Spirurina</taxon>
        <taxon>Ascaridomorpha</taxon>
        <taxon>Ascaridoidea</taxon>
        <taxon>Ascarididae</taxon>
        <taxon>Ascaris</taxon>
    </lineage>
</organism>
<feature type="domain" description="NADH-quinone oxidoreductase subunit D" evidence="8">
    <location>
        <begin position="260"/>
        <end position="515"/>
    </location>
</feature>
<evidence type="ECO:0000256" key="2">
    <source>
        <dbReference type="ARBA" id="ARBA00022448"/>
    </source>
</evidence>
<proteinExistence type="inferred from homology"/>
<dbReference type="GO" id="GO:0006120">
    <property type="term" value="P:mitochondrial electron transport, NADH to ubiquinone"/>
    <property type="evidence" value="ECO:0007669"/>
    <property type="project" value="TreeGrafter"/>
</dbReference>
<dbReference type="GO" id="GO:0048038">
    <property type="term" value="F:quinone binding"/>
    <property type="evidence" value="ECO:0007669"/>
    <property type="project" value="InterPro"/>
</dbReference>
<dbReference type="WBParaSite" id="ALUE_0001625101-mRNA-1">
    <property type="protein sequence ID" value="ALUE_0001625101-mRNA-1"/>
    <property type="gene ID" value="ALUE_0001625101"/>
</dbReference>
<dbReference type="HAMAP" id="MF_01358">
    <property type="entry name" value="NDH1_NuoD"/>
    <property type="match status" value="1"/>
</dbReference>
<evidence type="ECO:0000256" key="3">
    <source>
        <dbReference type="ARBA" id="ARBA00022967"/>
    </source>
</evidence>
<dbReference type="SUPFAM" id="SSF56762">
    <property type="entry name" value="HydB/Nqo4-like"/>
    <property type="match status" value="1"/>
</dbReference>
<sequence length="515" mass="58856">MRYAIYSLQSAIKSDIKGAVNEMAAAAGLRSLLTDVLRWRALPALCDISRSAHTIWYPDAKFERQFKKGGTLGTLLFSERTTRYDEQLGMDKFEKLMENQPIQSDDYAGRLREKSLENMVLNFGPQHPAAHGVLRLVLKLEGEVIIKATPHIGLLHRGTEKLIEYKTYTQALPYFDRLDYISMMCNEGAFALAIEKLLRIDVPPRAKFIRSMLIFLFFCQFNSIFGKMNTIPLGQSRCSRDAHYVMHFHPRILFQIGEVHKSLTCRERISGARMHANYVRPGGVAWDLPLGWMDDVYDWAVKFPERIDELEDMLTENRIWKARTIDVGIVTASDALNWGFSGVMLRGSGIKWDVRKTQPYDAYEELEFDVPVGKNGDCYDRYLCRVEEMRQSLRLVLQCLNKMPPGEIKVDDHKVVPPKRSEMKESMEALIHHFKFFTEGFQVPPGATYLPVEAPKGEFGVYLLADGTTKPYRCFLRAPGFAHLSVIHDICYMSLIADMVAVIGTLDLVFGEVDR</sequence>
<dbReference type="InterPro" id="IPR014029">
    <property type="entry name" value="NADH_UbQ_OxRdtase_49kDa_CS"/>
</dbReference>
<dbReference type="GO" id="GO:0016651">
    <property type="term" value="F:oxidoreductase activity, acting on NAD(P)H"/>
    <property type="evidence" value="ECO:0007669"/>
    <property type="project" value="InterPro"/>
</dbReference>
<dbReference type="GO" id="GO:0005739">
    <property type="term" value="C:mitochondrion"/>
    <property type="evidence" value="ECO:0007669"/>
    <property type="project" value="GOC"/>
</dbReference>
<dbReference type="InterPro" id="IPR001135">
    <property type="entry name" value="NADH_Q_OxRdtase_suD"/>
</dbReference>
<dbReference type="FunFam" id="1.10.645.10:FF:000005">
    <property type="entry name" value="NADH-quinone oxidoreductase subunit D"/>
    <property type="match status" value="1"/>
</dbReference>
<dbReference type="AlphaFoldDB" id="A0A0M3IDX0"/>
<dbReference type="NCBIfam" id="TIGR01962">
    <property type="entry name" value="NuoD"/>
    <property type="match status" value="1"/>
</dbReference>
<dbReference type="InterPro" id="IPR022885">
    <property type="entry name" value="NDH1_su_D/H"/>
</dbReference>
<dbReference type="PANTHER" id="PTHR11993">
    <property type="entry name" value="NADH-UBIQUINONE OXIDOREDUCTASE 49 KDA SUBUNIT"/>
    <property type="match status" value="1"/>
</dbReference>
<evidence type="ECO:0000313" key="9">
    <source>
        <dbReference type="Proteomes" id="UP000036681"/>
    </source>
</evidence>